<comment type="caution">
    <text evidence="2">The sequence shown here is derived from an EMBL/GenBank/DDBJ whole genome shotgun (WGS) entry which is preliminary data.</text>
</comment>
<keyword evidence="3" id="KW-1185">Reference proteome</keyword>
<dbReference type="RefSeq" id="WP_125560247.1">
    <property type="nucleotide sequence ID" value="NZ_RBVX01000034.1"/>
</dbReference>
<dbReference type="OrthoDB" id="9804333at2"/>
<proteinExistence type="predicted"/>
<evidence type="ECO:0000313" key="2">
    <source>
        <dbReference type="EMBL" id="RSL30634.1"/>
    </source>
</evidence>
<dbReference type="GO" id="GO:0004534">
    <property type="term" value="F:5'-3' RNA exonuclease activity"/>
    <property type="evidence" value="ECO:0007669"/>
    <property type="project" value="TreeGrafter"/>
</dbReference>
<sequence>MKTTDYEVTIATHSGKIDQDQPTWETTFQVPPYIGELQIRIAIGAGNSRLAFQIFDPIRNRGFFVPWIPQEWSNDITLMLNENEAERGLEKGPIVAGEWTVHVSGIPVRDTSSFDMEIIGVCQHPEFDYSWYKGDLHSHTNHTDGALSLDGLIHTAKSAELDFLFLTDHNTISGFRSNQNEDECLVMRGVEITTPLGHANLFGIKTMIDWRVDGETRTFDDVAKETRQQEGLFSINHPFTSHLSWKQWNMDLDLVDCLEIWNNPGHPANEQATEEALQKWDELLNEGYRHTGIGGSDSVHYGFKGEHRPGFPSTYVLANGLSEHHILKALKERHVVVSKGPFVESVLYYEENPFQVGDIVPVNEEEENVIIETSTAFHESKVLQCVKNAELYEETEVSFGNESVLQVRVKKGDWIRIQLRDAEGKLCAFANPFFIE</sequence>
<dbReference type="InterPro" id="IPR003141">
    <property type="entry name" value="Pol/His_phosphatase_N"/>
</dbReference>
<dbReference type="GO" id="GO:0035312">
    <property type="term" value="F:5'-3' DNA exonuclease activity"/>
    <property type="evidence" value="ECO:0007669"/>
    <property type="project" value="TreeGrafter"/>
</dbReference>
<dbReference type="Gene3D" id="3.20.20.140">
    <property type="entry name" value="Metal-dependent hydrolases"/>
    <property type="match status" value="1"/>
</dbReference>
<dbReference type="NCBIfam" id="NF038032">
    <property type="entry name" value="CehA_McbA_metalo"/>
    <property type="match status" value="1"/>
</dbReference>
<dbReference type="Proteomes" id="UP000275076">
    <property type="component" value="Unassembled WGS sequence"/>
</dbReference>
<dbReference type="AlphaFoldDB" id="A0A428MX16"/>
<evidence type="ECO:0000259" key="1">
    <source>
        <dbReference type="SMART" id="SM00481"/>
    </source>
</evidence>
<dbReference type="PANTHER" id="PTHR42924:SF3">
    <property type="entry name" value="POLYMERASE_HISTIDINOL PHOSPHATASE N-TERMINAL DOMAIN-CONTAINING PROTEIN"/>
    <property type="match status" value="1"/>
</dbReference>
<dbReference type="PANTHER" id="PTHR42924">
    <property type="entry name" value="EXONUCLEASE"/>
    <property type="match status" value="1"/>
</dbReference>
<protein>
    <submittedName>
        <fullName evidence="2">PHP domain-containing protein</fullName>
    </submittedName>
</protein>
<dbReference type="SUPFAM" id="SSF89550">
    <property type="entry name" value="PHP domain-like"/>
    <property type="match status" value="1"/>
</dbReference>
<dbReference type="InterPro" id="IPR052018">
    <property type="entry name" value="PHP_domain"/>
</dbReference>
<name>A0A428MX16_9BACI</name>
<dbReference type="SMART" id="SM00481">
    <property type="entry name" value="POLIIIAc"/>
    <property type="match status" value="1"/>
</dbReference>
<evidence type="ECO:0000313" key="3">
    <source>
        <dbReference type="Proteomes" id="UP000275076"/>
    </source>
</evidence>
<reference evidence="2 3" key="1">
    <citation type="submission" date="2018-10" db="EMBL/GenBank/DDBJ databases">
        <title>Draft genome sequence of Bacillus salarius IM0101, isolated from a hypersaline soil in Inner Mongolia, China.</title>
        <authorList>
            <person name="Yamprayoonswat W."/>
            <person name="Boonvisut S."/>
            <person name="Jumpathong W."/>
            <person name="Sittihan S."/>
            <person name="Ruangsuj P."/>
            <person name="Wanthongcharoen S."/>
            <person name="Thongpramul N."/>
            <person name="Pimmason S."/>
            <person name="Yu B."/>
            <person name="Yasawong M."/>
        </authorList>
    </citation>
    <scope>NUCLEOTIDE SEQUENCE [LARGE SCALE GENOMIC DNA]</scope>
    <source>
        <strain evidence="2 3">IM0101</strain>
    </source>
</reference>
<dbReference type="InterPro" id="IPR016195">
    <property type="entry name" value="Pol/histidinol_Pase-like"/>
</dbReference>
<accession>A0A428MX16</accession>
<organism evidence="2 3">
    <name type="scientific">Salibacterium salarium</name>
    <dbReference type="NCBI Taxonomy" id="284579"/>
    <lineage>
        <taxon>Bacteria</taxon>
        <taxon>Bacillati</taxon>
        <taxon>Bacillota</taxon>
        <taxon>Bacilli</taxon>
        <taxon>Bacillales</taxon>
        <taxon>Bacillaceae</taxon>
    </lineage>
</organism>
<feature type="domain" description="Polymerase/histidinol phosphatase N-terminal" evidence="1">
    <location>
        <begin position="134"/>
        <end position="196"/>
    </location>
</feature>
<gene>
    <name evidence="2" type="ORF">D7Z54_25060</name>
</gene>
<dbReference type="EMBL" id="RBVX01000034">
    <property type="protein sequence ID" value="RSL30634.1"/>
    <property type="molecule type" value="Genomic_DNA"/>
</dbReference>